<dbReference type="InterPro" id="IPR000210">
    <property type="entry name" value="BTB/POZ_dom"/>
</dbReference>
<accession>A0A6A5GDT3</accession>
<dbReference type="CDD" id="cd18186">
    <property type="entry name" value="BTB_POZ_ZBTB_KLHL-like"/>
    <property type="match status" value="1"/>
</dbReference>
<proteinExistence type="predicted"/>
<dbReference type="EMBL" id="WUAV01000005">
    <property type="protein sequence ID" value="KAF1752589.1"/>
    <property type="molecule type" value="Genomic_DNA"/>
</dbReference>
<dbReference type="PANTHER" id="PTHR22670:SF1">
    <property type="entry name" value="BTB DOMAIN-CONTAINING PROTEIN"/>
    <property type="match status" value="1"/>
</dbReference>
<evidence type="ECO:0000259" key="1">
    <source>
        <dbReference type="PROSITE" id="PS50097"/>
    </source>
</evidence>
<organism evidence="2 3">
    <name type="scientific">Caenorhabditis remanei</name>
    <name type="common">Caenorhabditis vulgaris</name>
    <dbReference type="NCBI Taxonomy" id="31234"/>
    <lineage>
        <taxon>Eukaryota</taxon>
        <taxon>Metazoa</taxon>
        <taxon>Ecdysozoa</taxon>
        <taxon>Nematoda</taxon>
        <taxon>Chromadorea</taxon>
        <taxon>Rhabditida</taxon>
        <taxon>Rhabditina</taxon>
        <taxon>Rhabditomorpha</taxon>
        <taxon>Rhabditoidea</taxon>
        <taxon>Rhabditidae</taxon>
        <taxon>Peloderinae</taxon>
        <taxon>Caenorhabditis</taxon>
    </lineage>
</organism>
<protein>
    <recommendedName>
        <fullName evidence="1">BTB domain-containing protein</fullName>
    </recommendedName>
</protein>
<dbReference type="PROSITE" id="PS50097">
    <property type="entry name" value="BTB"/>
    <property type="match status" value="1"/>
</dbReference>
<dbReference type="InterPro" id="IPR011333">
    <property type="entry name" value="SKP1/BTB/POZ_sf"/>
</dbReference>
<dbReference type="RefSeq" id="XP_003115712.2">
    <property type="nucleotide sequence ID" value="XM_003115664.2"/>
</dbReference>
<dbReference type="GeneID" id="9839060"/>
<evidence type="ECO:0000313" key="2">
    <source>
        <dbReference type="EMBL" id="KAF1752589.1"/>
    </source>
</evidence>
<feature type="domain" description="BTB" evidence="1">
    <location>
        <begin position="47"/>
        <end position="110"/>
    </location>
</feature>
<name>A0A6A5GDT3_CAERE</name>
<dbReference type="Proteomes" id="UP000483820">
    <property type="component" value="Chromosome V"/>
</dbReference>
<dbReference type="AlphaFoldDB" id="A0A6A5GDT3"/>
<reference evidence="2 3" key="1">
    <citation type="submission" date="2019-12" db="EMBL/GenBank/DDBJ databases">
        <title>Chromosome-level assembly of the Caenorhabditis remanei genome.</title>
        <authorList>
            <person name="Teterina A.A."/>
            <person name="Willis J.H."/>
            <person name="Phillips P.C."/>
        </authorList>
    </citation>
    <scope>NUCLEOTIDE SEQUENCE [LARGE SCALE GENOMIC DNA]</scope>
    <source>
        <strain evidence="2 3">PX506</strain>
        <tissue evidence="2">Whole organism</tissue>
    </source>
</reference>
<dbReference type="PANTHER" id="PTHR22670">
    <property type="entry name" value="BTB DOMAIN-CONTAINING PROTEIN-RELATED-RELATED"/>
    <property type="match status" value="1"/>
</dbReference>
<dbReference type="KEGG" id="crq:GCK72_019144"/>
<dbReference type="Gene3D" id="3.30.710.10">
    <property type="entry name" value="Potassium Channel Kv1.1, Chain A"/>
    <property type="match status" value="1"/>
</dbReference>
<dbReference type="Pfam" id="PF00651">
    <property type="entry name" value="BTB"/>
    <property type="match status" value="1"/>
</dbReference>
<evidence type="ECO:0000313" key="3">
    <source>
        <dbReference type="Proteomes" id="UP000483820"/>
    </source>
</evidence>
<gene>
    <name evidence="2" type="ORF">GCK72_019144</name>
</gene>
<dbReference type="SMART" id="SM00225">
    <property type="entry name" value="BTB"/>
    <property type="match status" value="1"/>
</dbReference>
<dbReference type="CTD" id="9839060"/>
<sequence>MNDFCKVRTRNLRIDMTNCLDVTGSAHHSDPIAQFLRSDFTELRELCDVRLRFEDESIMTHSVILAAFSSTFSEKLKKPQKFDLDLKFLKKESVKKVLDFMYFEKVKLCFGNLHDDLEAISYFGVSSLQEEVEKKLIVLAKQGKCVDVLNLITANLKAIPHSPSTMLAVSDETVSEIVSTLHELSSTNKIPYEEILKLSTNTIITMLSSRIQDLKKVDIINMSLKWIYERRLSNHRASNILRGLTFGTMTYAELVNFRDSLIQTALPVAVGRCVRLKMGENDTLEIEFTYAESSGYQPPSNKSVITPSVSLSNDPTSLGVVTLPGTLSAEITNASSSHTNFERSSKSADCNVDDCNTAMSFTVEDLKRLGFDQTRGQNKK</sequence>
<comment type="caution">
    <text evidence="2">The sequence shown here is derived from an EMBL/GenBank/DDBJ whole genome shotgun (WGS) entry which is preliminary data.</text>
</comment>
<dbReference type="SUPFAM" id="SSF54695">
    <property type="entry name" value="POZ domain"/>
    <property type="match status" value="1"/>
</dbReference>